<sequence>MELFNLPPDQLNLLCILIAKDYSTRYNADELNVLGDFLIALGSNIVVYSASFSYFDNLRAQSNNSINNSNNINKD</sequence>
<dbReference type="RefSeq" id="WP_003450671.1">
    <property type="nucleotide sequence ID" value="NC_008261.1"/>
</dbReference>
<dbReference type="KEGG" id="cpf:CPF_2908"/>
<name>A0A0H2YVJ2_CLOP1</name>
<feature type="transmembrane region" description="Helical" evidence="1">
    <location>
        <begin position="37"/>
        <end position="55"/>
    </location>
</feature>
<organism evidence="2 3">
    <name type="scientific">Clostridium perfringens (strain ATCC 13124 / DSM 756 / JCM 1290 / NCIMB 6125 / NCTC 8237 / Type A)</name>
    <dbReference type="NCBI Taxonomy" id="195103"/>
    <lineage>
        <taxon>Bacteria</taxon>
        <taxon>Bacillati</taxon>
        <taxon>Bacillota</taxon>
        <taxon>Clostridia</taxon>
        <taxon>Eubacteriales</taxon>
        <taxon>Clostridiaceae</taxon>
        <taxon>Clostridium</taxon>
    </lineage>
</organism>
<reference evidence="2 3" key="1">
    <citation type="journal article" date="2006" name="Genome Res.">
        <title>Skewed genomic variability in strains of the toxigenic bacterial pathogen, Clostridium perfringens.</title>
        <authorList>
            <person name="Myers G.S."/>
            <person name="Rasko D.A."/>
            <person name="Cheung J.K."/>
            <person name="Ravel J."/>
            <person name="Seshadri R."/>
            <person name="Deboy R.T."/>
            <person name="Ren Q."/>
            <person name="Varga J."/>
            <person name="Awad M.M."/>
            <person name="Brinkac L.M."/>
            <person name="Daugherty S.C."/>
            <person name="Haft D.H."/>
            <person name="Dodson R.J."/>
            <person name="Madupu R."/>
            <person name="Nelson W.C."/>
            <person name="Rosovitz M.J."/>
            <person name="Sullivan S.A."/>
            <person name="Khouri H."/>
            <person name="Dimitrov G.I."/>
            <person name="Watkins K.L."/>
            <person name="Mulligan S."/>
            <person name="Benton J."/>
            <person name="Radune D."/>
            <person name="Fisher D.J."/>
            <person name="Atkins H.S."/>
            <person name="Hiscox T."/>
            <person name="Jost B.H."/>
            <person name="Billington S.J."/>
            <person name="Songer J.G."/>
            <person name="McClane B.A."/>
            <person name="Titball R.W."/>
            <person name="Rood J.I."/>
            <person name="Melville S.B."/>
            <person name="Paulsen I.T."/>
        </authorList>
    </citation>
    <scope>NUCLEOTIDE SEQUENCE [LARGE SCALE GENOMIC DNA]</scope>
    <source>
        <strain evidence="3">ATCC 13124 / DSM 756 / JCM 1290 / NCIMB 6125 / NCTC 8237 / S 107 / Type A</strain>
    </source>
</reference>
<keyword evidence="1" id="KW-1133">Transmembrane helix</keyword>
<evidence type="ECO:0000313" key="3">
    <source>
        <dbReference type="Proteomes" id="UP000001823"/>
    </source>
</evidence>
<evidence type="ECO:0000256" key="1">
    <source>
        <dbReference type="SAM" id="Phobius"/>
    </source>
</evidence>
<gene>
    <name evidence="2" type="ordered locus">CPF_2908</name>
</gene>
<keyword evidence="3" id="KW-1185">Reference proteome</keyword>
<dbReference type="HOGENOM" id="CLU_2664651_0_0_9"/>
<evidence type="ECO:0000313" key="2">
    <source>
        <dbReference type="EMBL" id="ABG84938.1"/>
    </source>
</evidence>
<dbReference type="AlphaFoldDB" id="A0A0H2YVJ2"/>
<dbReference type="EMBL" id="CP000246">
    <property type="protein sequence ID" value="ABG84938.1"/>
    <property type="molecule type" value="Genomic_DNA"/>
</dbReference>
<dbReference type="PaxDb" id="195103-CPF_2908"/>
<proteinExistence type="predicted"/>
<keyword evidence="1" id="KW-0472">Membrane</keyword>
<keyword evidence="1" id="KW-0812">Transmembrane</keyword>
<dbReference type="Proteomes" id="UP000001823">
    <property type="component" value="Chromosome"/>
</dbReference>
<dbReference type="GeneID" id="93000813"/>
<protein>
    <submittedName>
        <fullName evidence="2">Uncharacterized protein</fullName>
    </submittedName>
</protein>
<accession>A0A0H2YVJ2</accession>